<evidence type="ECO:0000256" key="6">
    <source>
        <dbReference type="ARBA" id="ARBA00022692"/>
    </source>
</evidence>
<dbReference type="InterPro" id="IPR047817">
    <property type="entry name" value="ABC2_TM_bact-type"/>
</dbReference>
<gene>
    <name evidence="13" type="ORF">Q9295_12870</name>
</gene>
<comment type="subcellular location">
    <subcellularLocation>
        <location evidence="11">Cell inner membrane</location>
        <topology evidence="11">Multi-pass membrane protein</topology>
    </subcellularLocation>
    <subcellularLocation>
        <location evidence="1">Cell membrane</location>
        <topology evidence="1">Multi-pass membrane protein</topology>
    </subcellularLocation>
</comment>
<evidence type="ECO:0000259" key="12">
    <source>
        <dbReference type="PROSITE" id="PS51012"/>
    </source>
</evidence>
<feature type="transmembrane region" description="Helical" evidence="11">
    <location>
        <begin position="44"/>
        <end position="66"/>
    </location>
</feature>
<sequence>MNTRLAPAQTPIATQAKRRFASFRAIAALMLREMTTTYGKSPGGYAWAVLEPVAGVAILTYAFSFLFAKPPLGTSFELFYATGTLPFFMFTTISNRVSTAILFSKPLLAYPAVTFVDALIARFAVNLFTELFVFYLVMVGILALYDTRAVVDVPHVAMSLALTALFALGVGVLNSYLFLRWHIWHVAWAIISRPLFIISGAFFMYDALPAALREWLWYNPLIHVVGLMRSGFYPTYDDHYVMVSYVVGVSLGMILTGLFLLSGSIKTLLYEA</sequence>
<feature type="transmembrane region" description="Helical" evidence="11">
    <location>
        <begin position="183"/>
        <end position="203"/>
    </location>
</feature>
<dbReference type="InterPro" id="IPR013525">
    <property type="entry name" value="ABC2_TM"/>
</dbReference>
<comment type="caution">
    <text evidence="13">The sequence shown here is derived from an EMBL/GenBank/DDBJ whole genome shotgun (WGS) entry which is preliminary data.</text>
</comment>
<dbReference type="PANTHER" id="PTHR30413">
    <property type="entry name" value="INNER MEMBRANE TRANSPORT PERMEASE"/>
    <property type="match status" value="1"/>
</dbReference>
<dbReference type="PROSITE" id="PS51012">
    <property type="entry name" value="ABC_TM2"/>
    <property type="match status" value="1"/>
</dbReference>
<reference evidence="13 14" key="1">
    <citation type="submission" date="2023-08" db="EMBL/GenBank/DDBJ databases">
        <title>Characterization of two Paracoccaceae strains isolated from Phycosphere and proposal of Xinfangfangia lacusdiani sp. nov.</title>
        <authorList>
            <person name="Deng Y."/>
            <person name="Zhang Y.Q."/>
        </authorList>
    </citation>
    <scope>NUCLEOTIDE SEQUENCE [LARGE SCALE GENOMIC DNA]</scope>
    <source>
        <strain evidence="13 14">CPCC 101601</strain>
    </source>
</reference>
<keyword evidence="4 11" id="KW-1003">Cell membrane</keyword>
<feature type="transmembrane region" description="Helical" evidence="11">
    <location>
        <begin position="157"/>
        <end position="177"/>
    </location>
</feature>
<dbReference type="Pfam" id="PF01061">
    <property type="entry name" value="ABC2_membrane"/>
    <property type="match status" value="1"/>
</dbReference>
<keyword evidence="8 11" id="KW-1133">Transmembrane helix</keyword>
<evidence type="ECO:0000256" key="1">
    <source>
        <dbReference type="ARBA" id="ARBA00004651"/>
    </source>
</evidence>
<evidence type="ECO:0000256" key="7">
    <source>
        <dbReference type="ARBA" id="ARBA00022903"/>
    </source>
</evidence>
<name>A0ABU0VZV8_9RHOB</name>
<feature type="domain" description="ABC transmembrane type-2" evidence="12">
    <location>
        <begin position="43"/>
        <end position="264"/>
    </location>
</feature>
<evidence type="ECO:0000313" key="14">
    <source>
        <dbReference type="Proteomes" id="UP001239680"/>
    </source>
</evidence>
<dbReference type="InterPro" id="IPR000412">
    <property type="entry name" value="ABC_2_transport"/>
</dbReference>
<comment type="similarity">
    <text evidence="2 11">Belongs to the ABC-2 integral membrane protein family.</text>
</comment>
<keyword evidence="9" id="KW-0625">Polysaccharide transport</keyword>
<dbReference type="PANTHER" id="PTHR30413:SF10">
    <property type="entry name" value="CAPSULE POLYSACCHARIDE EXPORT INNER-MEMBRANE PROTEIN CTRC"/>
    <property type="match status" value="1"/>
</dbReference>
<dbReference type="RefSeq" id="WP_306680966.1">
    <property type="nucleotide sequence ID" value="NZ_JAVDBT010000012.1"/>
</dbReference>
<accession>A0ABU0VZV8</accession>
<keyword evidence="10 11" id="KW-0472">Membrane</keyword>
<dbReference type="Proteomes" id="UP001239680">
    <property type="component" value="Unassembled WGS sequence"/>
</dbReference>
<keyword evidence="5" id="KW-0762">Sugar transport</keyword>
<dbReference type="EMBL" id="JAVDBT010000012">
    <property type="protein sequence ID" value="MDQ2067262.1"/>
    <property type="molecule type" value="Genomic_DNA"/>
</dbReference>
<proteinExistence type="inferred from homology"/>
<dbReference type="PRINTS" id="PR00164">
    <property type="entry name" value="ABC2TRNSPORT"/>
</dbReference>
<evidence type="ECO:0000313" key="13">
    <source>
        <dbReference type="EMBL" id="MDQ2067262.1"/>
    </source>
</evidence>
<organism evidence="13 14">
    <name type="scientific">Pseudogemmobacter lacusdianii</name>
    <dbReference type="NCBI Taxonomy" id="3069608"/>
    <lineage>
        <taxon>Bacteria</taxon>
        <taxon>Pseudomonadati</taxon>
        <taxon>Pseudomonadota</taxon>
        <taxon>Alphaproteobacteria</taxon>
        <taxon>Rhodobacterales</taxon>
        <taxon>Paracoccaceae</taxon>
        <taxon>Pseudogemmobacter</taxon>
    </lineage>
</organism>
<protein>
    <recommendedName>
        <fullName evidence="11">Transport permease protein</fullName>
    </recommendedName>
</protein>
<feature type="transmembrane region" description="Helical" evidence="11">
    <location>
        <begin position="123"/>
        <end position="145"/>
    </location>
</feature>
<evidence type="ECO:0000256" key="4">
    <source>
        <dbReference type="ARBA" id="ARBA00022475"/>
    </source>
</evidence>
<feature type="transmembrane region" description="Helical" evidence="11">
    <location>
        <begin position="239"/>
        <end position="261"/>
    </location>
</feature>
<evidence type="ECO:0000256" key="3">
    <source>
        <dbReference type="ARBA" id="ARBA00022448"/>
    </source>
</evidence>
<feature type="transmembrane region" description="Helical" evidence="11">
    <location>
        <begin position="78"/>
        <end position="103"/>
    </location>
</feature>
<keyword evidence="7" id="KW-0972">Capsule biogenesis/degradation</keyword>
<keyword evidence="6 11" id="KW-0812">Transmembrane</keyword>
<evidence type="ECO:0000256" key="10">
    <source>
        <dbReference type="ARBA" id="ARBA00023136"/>
    </source>
</evidence>
<evidence type="ECO:0000256" key="8">
    <source>
        <dbReference type="ARBA" id="ARBA00022989"/>
    </source>
</evidence>
<evidence type="ECO:0000256" key="9">
    <source>
        <dbReference type="ARBA" id="ARBA00023047"/>
    </source>
</evidence>
<evidence type="ECO:0000256" key="2">
    <source>
        <dbReference type="ARBA" id="ARBA00007783"/>
    </source>
</evidence>
<keyword evidence="3 11" id="KW-0813">Transport</keyword>
<evidence type="ECO:0000256" key="11">
    <source>
        <dbReference type="RuleBase" id="RU361157"/>
    </source>
</evidence>
<evidence type="ECO:0000256" key="5">
    <source>
        <dbReference type="ARBA" id="ARBA00022597"/>
    </source>
</evidence>
<keyword evidence="14" id="KW-1185">Reference proteome</keyword>